<dbReference type="OrthoDB" id="9776488at2"/>
<dbReference type="GO" id="GO:0046872">
    <property type="term" value="F:metal ion binding"/>
    <property type="evidence" value="ECO:0007669"/>
    <property type="project" value="UniProtKB-KW"/>
</dbReference>
<evidence type="ECO:0000256" key="1">
    <source>
        <dbReference type="ARBA" id="ARBA00010716"/>
    </source>
</evidence>
<feature type="binding site" evidence="8">
    <location>
        <position position="128"/>
    </location>
    <ligand>
        <name>Zn(2+)</name>
        <dbReference type="ChEBI" id="CHEBI:29105"/>
    </ligand>
</feature>
<sequence>MKILNGKVFENGKFVEKEVATDGSFFAADSGDGKEIDAAGCYVIPGLIDIHFHGCAGVDFCDGTVEAMRHMAEYELQNGITSIHPATMTLSEEELTTISKAAKTFHEEQKADETLLTKEAELVGIYMEGPFISMEKKGAQNPLYVHKPDAEMFRRLQKEADGLYRVCVVAPEELGAMEFIDSVKGEVRVSVAHTTADYDTAKEAFEHGARQVTHLYNAMPPFTHRAPGVIGAACDNENVMVEMICDGVHLHPSTIRTSFKMFGKDRIILISDSMMATGKPDGIYSLGGQEVQVHGNKATLTVDGAIAGSVTNLFNCMKFTVKEAGLPFEEVVACATENPAKAVGLWEKYGSIDNGKYADCVIVDEDFNIRQIVKHGKTVL</sequence>
<organism evidence="10 11">
    <name type="scientific">Roseburia inulinivorans</name>
    <dbReference type="NCBI Taxonomy" id="360807"/>
    <lineage>
        <taxon>Bacteria</taxon>
        <taxon>Bacillati</taxon>
        <taxon>Bacillota</taxon>
        <taxon>Clostridia</taxon>
        <taxon>Lachnospirales</taxon>
        <taxon>Lachnospiraceae</taxon>
        <taxon>Roseburia</taxon>
    </lineage>
</organism>
<dbReference type="InterPro" id="IPR006680">
    <property type="entry name" value="Amidohydro-rel"/>
</dbReference>
<evidence type="ECO:0000256" key="4">
    <source>
        <dbReference type="ARBA" id="ARBA00023277"/>
    </source>
</evidence>
<dbReference type="SUPFAM" id="SSF51556">
    <property type="entry name" value="Metallo-dependent hydrolases"/>
    <property type="match status" value="1"/>
</dbReference>
<dbReference type="NCBIfam" id="TIGR00221">
    <property type="entry name" value="nagA"/>
    <property type="match status" value="1"/>
</dbReference>
<dbReference type="PANTHER" id="PTHR11113:SF14">
    <property type="entry name" value="N-ACETYLGLUCOSAMINE-6-PHOSPHATE DEACETYLASE"/>
    <property type="match status" value="1"/>
</dbReference>
<dbReference type="RefSeq" id="WP_021923277.1">
    <property type="nucleotide sequence ID" value="NZ_CVRS01000037.1"/>
</dbReference>
<dbReference type="InterPro" id="IPR011059">
    <property type="entry name" value="Metal-dep_hydrolase_composite"/>
</dbReference>
<dbReference type="Gene3D" id="2.30.40.10">
    <property type="entry name" value="Urease, subunit C, domain 1"/>
    <property type="match status" value="1"/>
</dbReference>
<name>A0A0M6WE36_9FIRM</name>
<protein>
    <submittedName>
        <fullName evidence="10">N-acetylglucosamine-6-phosphate deacetylase</fullName>
    </submittedName>
</protein>
<dbReference type="AlphaFoldDB" id="A0A0M6WE36"/>
<reference evidence="11" key="1">
    <citation type="submission" date="2015-05" db="EMBL/GenBank/DDBJ databases">
        <authorList>
            <consortium name="Pathogen Informatics"/>
        </authorList>
    </citation>
    <scope>NUCLEOTIDE SEQUENCE [LARGE SCALE GENOMIC DNA]</scope>
    <source>
        <strain evidence="11">L1-83</strain>
    </source>
</reference>
<dbReference type="Gene3D" id="3.20.20.140">
    <property type="entry name" value="Metal-dependent hydrolases"/>
    <property type="match status" value="1"/>
</dbReference>
<keyword evidence="2 8" id="KW-0479">Metal-binding</keyword>
<evidence type="ECO:0000256" key="8">
    <source>
        <dbReference type="PIRSR" id="PIRSR038994-3"/>
    </source>
</evidence>
<dbReference type="Proteomes" id="UP000049828">
    <property type="component" value="Unassembled WGS sequence"/>
</dbReference>
<feature type="binding site" evidence="8">
    <location>
        <position position="214"/>
    </location>
    <ligand>
        <name>Zn(2+)</name>
        <dbReference type="ChEBI" id="CHEBI:29105"/>
    </ligand>
</feature>
<dbReference type="InterPro" id="IPR003764">
    <property type="entry name" value="GlcNAc_6-P_deAcase"/>
</dbReference>
<dbReference type="EMBL" id="CVRS01000037">
    <property type="protein sequence ID" value="CRL34430.1"/>
    <property type="molecule type" value="Genomic_DNA"/>
</dbReference>
<dbReference type="InterPro" id="IPR032466">
    <property type="entry name" value="Metal_Hydrolase"/>
</dbReference>
<dbReference type="Pfam" id="PF01979">
    <property type="entry name" value="Amidohydro_1"/>
    <property type="match status" value="1"/>
</dbReference>
<keyword evidence="4 5" id="KW-0119">Carbohydrate metabolism</keyword>
<keyword evidence="3 5" id="KW-0378">Hydrolase</keyword>
<gene>
    <name evidence="10" type="ORF">RIL183_14801</name>
</gene>
<keyword evidence="11" id="KW-1185">Reference proteome</keyword>
<feature type="domain" description="Amidohydrolase-related" evidence="9">
    <location>
        <begin position="42"/>
        <end position="379"/>
    </location>
</feature>
<comment type="similarity">
    <text evidence="1 5">Belongs to the metallo-dependent hydrolases superfamily. NagA family.</text>
</comment>
<comment type="cofactor">
    <cofactor evidence="8">
        <name>a divalent metal cation</name>
        <dbReference type="ChEBI" id="CHEBI:60240"/>
    </cofactor>
    <text evidence="8">Binds 1 divalent metal cation per subunit.</text>
</comment>
<feature type="binding site" evidence="7">
    <location>
        <position position="225"/>
    </location>
    <ligand>
        <name>substrate</name>
    </ligand>
</feature>
<feature type="binding site" evidence="7">
    <location>
        <position position="139"/>
    </location>
    <ligand>
        <name>substrate</name>
    </ligand>
</feature>
<evidence type="ECO:0000313" key="11">
    <source>
        <dbReference type="Proteomes" id="UP000049828"/>
    </source>
</evidence>
<feature type="binding site" evidence="8">
    <location>
        <position position="193"/>
    </location>
    <ligand>
        <name>Zn(2+)</name>
        <dbReference type="ChEBI" id="CHEBI:29105"/>
    </ligand>
</feature>
<dbReference type="PIRSF" id="PIRSF038994">
    <property type="entry name" value="NagA"/>
    <property type="match status" value="1"/>
</dbReference>
<feature type="binding site" evidence="7">
    <location>
        <begin position="217"/>
        <end position="218"/>
    </location>
    <ligand>
        <name>substrate</name>
    </ligand>
</feature>
<evidence type="ECO:0000256" key="5">
    <source>
        <dbReference type="PIRNR" id="PIRNR038994"/>
    </source>
</evidence>
<feature type="binding site" evidence="7">
    <location>
        <begin position="306"/>
        <end position="308"/>
    </location>
    <ligand>
        <name>substrate</name>
    </ligand>
</feature>
<evidence type="ECO:0000313" key="10">
    <source>
        <dbReference type="EMBL" id="CRL34430.1"/>
    </source>
</evidence>
<evidence type="ECO:0000256" key="7">
    <source>
        <dbReference type="PIRSR" id="PIRSR038994-2"/>
    </source>
</evidence>
<proteinExistence type="inferred from homology"/>
<feature type="active site" description="Proton donor/acceptor" evidence="6">
    <location>
        <position position="272"/>
    </location>
</feature>
<dbReference type="STRING" id="360807.ERS852392_01801"/>
<evidence type="ECO:0000256" key="3">
    <source>
        <dbReference type="ARBA" id="ARBA00022801"/>
    </source>
</evidence>
<dbReference type="CDD" id="cd00854">
    <property type="entry name" value="NagA"/>
    <property type="match status" value="1"/>
</dbReference>
<evidence type="ECO:0000256" key="2">
    <source>
        <dbReference type="ARBA" id="ARBA00022723"/>
    </source>
</evidence>
<evidence type="ECO:0000259" key="9">
    <source>
        <dbReference type="Pfam" id="PF01979"/>
    </source>
</evidence>
<dbReference type="GO" id="GO:0008448">
    <property type="term" value="F:N-acetylglucosamine-6-phosphate deacetylase activity"/>
    <property type="evidence" value="ECO:0007669"/>
    <property type="project" value="InterPro"/>
</dbReference>
<feature type="binding site" evidence="7">
    <location>
        <position position="249"/>
    </location>
    <ligand>
        <name>substrate</name>
    </ligand>
</feature>
<accession>A0A0M6WE36</accession>
<dbReference type="PANTHER" id="PTHR11113">
    <property type="entry name" value="N-ACETYLGLUCOSAMINE-6-PHOSPHATE DEACETYLASE"/>
    <property type="match status" value="1"/>
</dbReference>
<dbReference type="SUPFAM" id="SSF51338">
    <property type="entry name" value="Composite domain of metallo-dependent hydrolases"/>
    <property type="match status" value="1"/>
</dbReference>
<evidence type="ECO:0000256" key="6">
    <source>
        <dbReference type="PIRSR" id="PIRSR038994-1"/>
    </source>
</evidence>
<dbReference type="GO" id="GO:0006046">
    <property type="term" value="P:N-acetylglucosamine catabolic process"/>
    <property type="evidence" value="ECO:0007669"/>
    <property type="project" value="TreeGrafter"/>
</dbReference>